<dbReference type="EMBL" id="MDDG01000008">
    <property type="protein sequence ID" value="OQE38414.1"/>
    <property type="molecule type" value="Genomic_DNA"/>
</dbReference>
<keyword evidence="2" id="KW-1185">Reference proteome</keyword>
<sequence length="94" mass="10579">MSTGHLEILSQLRARASNRAGAQAAMIHEATLVMGVSARLIFLYAEECPQRSSEILRLLVTLERHFTVEKSYNLIATKFNTQSKQFPTIAQCNR</sequence>
<protein>
    <submittedName>
        <fullName evidence="1">Uncharacterized protein</fullName>
    </submittedName>
</protein>
<organism evidence="1 2">
    <name type="scientific">Penicillium coprophilum</name>
    <dbReference type="NCBI Taxonomy" id="36646"/>
    <lineage>
        <taxon>Eukaryota</taxon>
        <taxon>Fungi</taxon>
        <taxon>Dikarya</taxon>
        <taxon>Ascomycota</taxon>
        <taxon>Pezizomycotina</taxon>
        <taxon>Eurotiomycetes</taxon>
        <taxon>Eurotiomycetidae</taxon>
        <taxon>Eurotiales</taxon>
        <taxon>Aspergillaceae</taxon>
        <taxon>Penicillium</taxon>
    </lineage>
</organism>
<dbReference type="Proteomes" id="UP000191500">
    <property type="component" value="Unassembled WGS sequence"/>
</dbReference>
<dbReference type="AlphaFoldDB" id="A0A1V6UJ15"/>
<gene>
    <name evidence="1" type="ORF">PENCOP_c008G08585</name>
</gene>
<evidence type="ECO:0000313" key="2">
    <source>
        <dbReference type="Proteomes" id="UP000191500"/>
    </source>
</evidence>
<reference evidence="2" key="1">
    <citation type="journal article" date="2017" name="Nat. Microbiol.">
        <title>Global analysis of biosynthetic gene clusters reveals vast potential of secondary metabolite production in Penicillium species.</title>
        <authorList>
            <person name="Nielsen J.C."/>
            <person name="Grijseels S."/>
            <person name="Prigent S."/>
            <person name="Ji B."/>
            <person name="Dainat J."/>
            <person name="Nielsen K.F."/>
            <person name="Frisvad J.C."/>
            <person name="Workman M."/>
            <person name="Nielsen J."/>
        </authorList>
    </citation>
    <scope>NUCLEOTIDE SEQUENCE [LARGE SCALE GENOMIC DNA]</scope>
    <source>
        <strain evidence="2">IBT 31321</strain>
    </source>
</reference>
<evidence type="ECO:0000313" key="1">
    <source>
        <dbReference type="EMBL" id="OQE38414.1"/>
    </source>
</evidence>
<comment type="caution">
    <text evidence="1">The sequence shown here is derived from an EMBL/GenBank/DDBJ whole genome shotgun (WGS) entry which is preliminary data.</text>
</comment>
<name>A0A1V6UJ15_9EURO</name>
<proteinExistence type="predicted"/>
<accession>A0A1V6UJ15</accession>